<reference evidence="2" key="1">
    <citation type="journal article" date="2017" name="Genome Biol.">
        <title>Comparative genomics reveals high biological diversity and specific adaptations in the industrially and medically important fungal genus Aspergillus.</title>
        <authorList>
            <person name="de Vries R.P."/>
            <person name="Riley R."/>
            <person name="Wiebenga A."/>
            <person name="Aguilar-Osorio G."/>
            <person name="Amillis S."/>
            <person name="Uchima C.A."/>
            <person name="Anderluh G."/>
            <person name="Asadollahi M."/>
            <person name="Askin M."/>
            <person name="Barry K."/>
            <person name="Battaglia E."/>
            <person name="Bayram O."/>
            <person name="Benocci T."/>
            <person name="Braus-Stromeyer S.A."/>
            <person name="Caldana C."/>
            <person name="Canovas D."/>
            <person name="Cerqueira G.C."/>
            <person name="Chen F."/>
            <person name="Chen W."/>
            <person name="Choi C."/>
            <person name="Clum A."/>
            <person name="Dos Santos R.A."/>
            <person name="Damasio A.R."/>
            <person name="Diallinas G."/>
            <person name="Emri T."/>
            <person name="Fekete E."/>
            <person name="Flipphi M."/>
            <person name="Freyberg S."/>
            <person name="Gallo A."/>
            <person name="Gournas C."/>
            <person name="Habgood R."/>
            <person name="Hainaut M."/>
            <person name="Harispe M.L."/>
            <person name="Henrissat B."/>
            <person name="Hilden K.S."/>
            <person name="Hope R."/>
            <person name="Hossain A."/>
            <person name="Karabika E."/>
            <person name="Karaffa L."/>
            <person name="Karanyi Z."/>
            <person name="Krasevec N."/>
            <person name="Kuo A."/>
            <person name="Kusch H."/>
            <person name="LaButti K."/>
            <person name="Lagendijk E.L."/>
            <person name="Lapidus A."/>
            <person name="Levasseur A."/>
            <person name="Lindquist E."/>
            <person name="Lipzen A."/>
            <person name="Logrieco A.F."/>
            <person name="MacCabe A."/>
            <person name="Maekelae M.R."/>
            <person name="Malavazi I."/>
            <person name="Melin P."/>
            <person name="Meyer V."/>
            <person name="Mielnichuk N."/>
            <person name="Miskei M."/>
            <person name="Molnar A.P."/>
            <person name="Mule G."/>
            <person name="Ngan C.Y."/>
            <person name="Orejas M."/>
            <person name="Orosz E."/>
            <person name="Ouedraogo J.P."/>
            <person name="Overkamp K.M."/>
            <person name="Park H.-S."/>
            <person name="Perrone G."/>
            <person name="Piumi F."/>
            <person name="Punt P.J."/>
            <person name="Ram A.F."/>
            <person name="Ramon A."/>
            <person name="Rauscher S."/>
            <person name="Record E."/>
            <person name="Riano-Pachon D.M."/>
            <person name="Robert V."/>
            <person name="Roehrig J."/>
            <person name="Ruller R."/>
            <person name="Salamov A."/>
            <person name="Salih N.S."/>
            <person name="Samson R.A."/>
            <person name="Sandor E."/>
            <person name="Sanguinetti M."/>
            <person name="Schuetze T."/>
            <person name="Sepcic K."/>
            <person name="Shelest E."/>
            <person name="Sherlock G."/>
            <person name="Sophianopoulou V."/>
            <person name="Squina F.M."/>
            <person name="Sun H."/>
            <person name="Susca A."/>
            <person name="Todd R.B."/>
            <person name="Tsang A."/>
            <person name="Unkles S.E."/>
            <person name="van de Wiele N."/>
            <person name="van Rossen-Uffink D."/>
            <person name="Oliveira J.V."/>
            <person name="Vesth T.C."/>
            <person name="Visser J."/>
            <person name="Yu J.-H."/>
            <person name="Zhou M."/>
            <person name="Andersen M.R."/>
            <person name="Archer D.B."/>
            <person name="Baker S.E."/>
            <person name="Benoit I."/>
            <person name="Brakhage A.A."/>
            <person name="Braus G.H."/>
            <person name="Fischer R."/>
            <person name="Frisvad J.C."/>
            <person name="Goldman G.H."/>
            <person name="Houbraken J."/>
            <person name="Oakley B."/>
            <person name="Pocsi I."/>
            <person name="Scazzocchio C."/>
            <person name="Seiboth B."/>
            <person name="vanKuyk P.A."/>
            <person name="Wortman J."/>
            <person name="Dyer P.S."/>
            <person name="Grigoriev I.V."/>
        </authorList>
    </citation>
    <scope>NUCLEOTIDE SEQUENCE [LARGE SCALE GENOMIC DNA]</scope>
    <source>
        <strain evidence="2">CBS 106.47</strain>
    </source>
</reference>
<dbReference type="VEuPathDB" id="FungiDB:ASPFODRAFT_54664"/>
<evidence type="ECO:0000313" key="2">
    <source>
        <dbReference type="Proteomes" id="UP000184063"/>
    </source>
</evidence>
<proteinExistence type="predicted"/>
<dbReference type="Proteomes" id="UP000184063">
    <property type="component" value="Unassembled WGS sequence"/>
</dbReference>
<protein>
    <submittedName>
        <fullName evidence="1">Uncharacterized protein</fullName>
    </submittedName>
</protein>
<gene>
    <name evidence="1" type="ORF">ASPFODRAFT_54664</name>
</gene>
<dbReference type="OrthoDB" id="4513302at2759"/>
<accession>A0A1M3SZ16</accession>
<organism evidence="1 2">
    <name type="scientific">Aspergillus luchuensis (strain CBS 106.47)</name>
    <dbReference type="NCBI Taxonomy" id="1137211"/>
    <lineage>
        <taxon>Eukaryota</taxon>
        <taxon>Fungi</taxon>
        <taxon>Dikarya</taxon>
        <taxon>Ascomycota</taxon>
        <taxon>Pezizomycotina</taxon>
        <taxon>Eurotiomycetes</taxon>
        <taxon>Eurotiomycetidae</taxon>
        <taxon>Eurotiales</taxon>
        <taxon>Aspergillaceae</taxon>
        <taxon>Aspergillus</taxon>
        <taxon>Aspergillus subgen. Circumdati</taxon>
    </lineage>
</organism>
<dbReference type="EMBL" id="KV878273">
    <property type="protein sequence ID" value="OJZ79743.1"/>
    <property type="molecule type" value="Genomic_DNA"/>
</dbReference>
<sequence>MFVDLEYCFKLLLKRIRIAVVDLAFPSITLSNGTVGIRPRVVFANDKSKVLVSGGN</sequence>
<dbReference type="AlphaFoldDB" id="A0A1M3SZ16"/>
<evidence type="ECO:0000313" key="1">
    <source>
        <dbReference type="EMBL" id="OJZ79743.1"/>
    </source>
</evidence>
<name>A0A1M3SZ16_ASPLC</name>